<dbReference type="SUPFAM" id="SSF54001">
    <property type="entry name" value="Cysteine proteinases"/>
    <property type="match status" value="1"/>
</dbReference>
<keyword evidence="9" id="KW-1185">Reference proteome</keyword>
<feature type="domain" description="NlpC/P60" evidence="6">
    <location>
        <begin position="227"/>
        <end position="341"/>
    </location>
</feature>
<evidence type="ECO:0000259" key="6">
    <source>
        <dbReference type="PROSITE" id="PS51935"/>
    </source>
</evidence>
<dbReference type="InterPro" id="IPR000064">
    <property type="entry name" value="NLP_P60_dom"/>
</dbReference>
<evidence type="ECO:0000313" key="9">
    <source>
        <dbReference type="Proteomes" id="UP000033457"/>
    </source>
</evidence>
<dbReference type="Proteomes" id="UP000271380">
    <property type="component" value="Chromosome"/>
</dbReference>
<keyword evidence="5" id="KW-0175">Coiled coil</keyword>
<dbReference type="GO" id="GO:0008234">
    <property type="term" value="F:cysteine-type peptidase activity"/>
    <property type="evidence" value="ECO:0007669"/>
    <property type="project" value="UniProtKB-KW"/>
</dbReference>
<keyword evidence="4" id="KW-0788">Thiol protease</keyword>
<proteinExistence type="inferred from homology"/>
<keyword evidence="2" id="KW-0645">Protease</keyword>
<dbReference type="PANTHER" id="PTHR47359:SF3">
    <property type="entry name" value="NLP_P60 DOMAIN-CONTAINING PROTEIN-RELATED"/>
    <property type="match status" value="1"/>
</dbReference>
<dbReference type="PROSITE" id="PS51935">
    <property type="entry name" value="NLPC_P60"/>
    <property type="match status" value="1"/>
</dbReference>
<dbReference type="KEGG" id="cku:UL82_07100"/>
<dbReference type="Gene3D" id="3.90.1720.10">
    <property type="entry name" value="endopeptidase domain like (from Nostoc punctiforme)"/>
    <property type="match status" value="1"/>
</dbReference>
<organism evidence="7 9">
    <name type="scientific">Corynebacterium kutscheri</name>
    <dbReference type="NCBI Taxonomy" id="35755"/>
    <lineage>
        <taxon>Bacteria</taxon>
        <taxon>Bacillati</taxon>
        <taxon>Actinomycetota</taxon>
        <taxon>Actinomycetes</taxon>
        <taxon>Mycobacteriales</taxon>
        <taxon>Corynebacteriaceae</taxon>
        <taxon>Corynebacterium</taxon>
    </lineage>
</organism>
<dbReference type="STRING" id="35755.UL82_07100"/>
<name>A0A0F6TDU6_9CORY</name>
<dbReference type="Pfam" id="PF00877">
    <property type="entry name" value="NLPC_P60"/>
    <property type="match status" value="1"/>
</dbReference>
<dbReference type="Gene3D" id="6.10.250.3150">
    <property type="match status" value="1"/>
</dbReference>
<accession>A0A0F6TDU6</accession>
<evidence type="ECO:0000313" key="8">
    <source>
        <dbReference type="EMBL" id="VEH08863.1"/>
    </source>
</evidence>
<dbReference type="InterPro" id="IPR038765">
    <property type="entry name" value="Papain-like_cys_pep_sf"/>
</dbReference>
<dbReference type="PANTHER" id="PTHR47359">
    <property type="entry name" value="PEPTIDOGLYCAN DL-ENDOPEPTIDASE CWLO"/>
    <property type="match status" value="1"/>
</dbReference>
<evidence type="ECO:0000256" key="1">
    <source>
        <dbReference type="ARBA" id="ARBA00007074"/>
    </source>
</evidence>
<dbReference type="Proteomes" id="UP000033457">
    <property type="component" value="Chromosome"/>
</dbReference>
<reference evidence="8 10" key="2">
    <citation type="submission" date="2018-12" db="EMBL/GenBank/DDBJ databases">
        <authorList>
            <consortium name="Pathogen Informatics"/>
        </authorList>
    </citation>
    <scope>NUCLEOTIDE SEQUENCE [LARGE SCALE GENOMIC DNA]</scope>
    <source>
        <strain evidence="8 10">NCTC949</strain>
    </source>
</reference>
<evidence type="ECO:0000313" key="10">
    <source>
        <dbReference type="Proteomes" id="UP000271380"/>
    </source>
</evidence>
<keyword evidence="3 7" id="KW-0378">Hydrolase</keyword>
<protein>
    <submittedName>
        <fullName evidence="7">Cell wall-associated hydrolase, invasion-associated protein</fullName>
    </submittedName>
    <submittedName>
        <fullName evidence="8">Cell-wall peptidase NlpC/P60 protein</fullName>
        <ecNumber evidence="8">3.4.-.-</ecNumber>
    </submittedName>
</protein>
<sequence length="341" mass="36657">MKLSFRKQVIGVSLIAAISIATGGYSLVNAQDVENLIVSMDEISHLVGAKNEEVKQLEIDLEEAQKELDALRGQVDIVTSQADAAKAQEEAYRGEVNRIAGALYRGHHIDPLSNALGADSPQNAIDRAAYLTILSKSTEEAATVLSAATKEAADARSEVTRAVAALTFQQKAMATQRIHLDKEQEALKARTEEIMQQVRGLSPADRQRWIDKNGPIEYSIAGLSSTNEAGLIALQAAMTKLGSPYGWGSIGPDAFDCSGLVYWAYQQQGKTVPRTSQAQMAGGQAVSREELQPGDIVGYYPGATHVGIYAGNGMLVHASDYGIPVQVVSVDSMPFYGARRY</sequence>
<comment type="similarity">
    <text evidence="1">Belongs to the peptidase C40 family.</text>
</comment>
<evidence type="ECO:0000256" key="4">
    <source>
        <dbReference type="ARBA" id="ARBA00022807"/>
    </source>
</evidence>
<evidence type="ECO:0000256" key="2">
    <source>
        <dbReference type="ARBA" id="ARBA00022670"/>
    </source>
</evidence>
<feature type="coiled-coil region" evidence="5">
    <location>
        <begin position="47"/>
        <end position="88"/>
    </location>
</feature>
<dbReference type="AlphaFoldDB" id="A0A0F6TDU6"/>
<dbReference type="EC" id="3.4.-.-" evidence="8"/>
<dbReference type="HOGENOM" id="CLU_034085_1_1_11"/>
<dbReference type="InterPro" id="IPR051794">
    <property type="entry name" value="PG_Endopeptidase_C40"/>
</dbReference>
<dbReference type="EMBL" id="LR134377">
    <property type="protein sequence ID" value="VEH08863.1"/>
    <property type="molecule type" value="Genomic_DNA"/>
</dbReference>
<dbReference type="EMBL" id="CP011312">
    <property type="protein sequence ID" value="AKE41584.1"/>
    <property type="molecule type" value="Genomic_DNA"/>
</dbReference>
<evidence type="ECO:0000256" key="5">
    <source>
        <dbReference type="SAM" id="Coils"/>
    </source>
</evidence>
<gene>
    <name evidence="7" type="primary">cwlH</name>
    <name evidence="8" type="ORF">NCTC949_01988</name>
    <name evidence="7" type="ORF">UL82_07100</name>
</gene>
<evidence type="ECO:0000256" key="3">
    <source>
        <dbReference type="ARBA" id="ARBA00022801"/>
    </source>
</evidence>
<dbReference type="GO" id="GO:0006508">
    <property type="term" value="P:proteolysis"/>
    <property type="evidence" value="ECO:0007669"/>
    <property type="project" value="UniProtKB-KW"/>
</dbReference>
<evidence type="ECO:0000313" key="7">
    <source>
        <dbReference type="EMBL" id="AKE41584.1"/>
    </source>
</evidence>
<reference evidence="7 9" key="1">
    <citation type="journal article" date="2015" name="Genome Announc.">
        <title>Complete Genome Sequence of Corynebacterium kutscheri DSM 20755, a Corynebacterial Type Strain with Remarkably Low G+C Content of Chromosomal DNA.</title>
        <authorList>
            <person name="Ruckert C."/>
            <person name="Albersmeier A."/>
            <person name="Winkler A."/>
            <person name="Tauch A."/>
        </authorList>
    </citation>
    <scope>NUCLEOTIDE SEQUENCE [LARGE SCALE GENOMIC DNA]</scope>
    <source>
        <strain evidence="7 9">DSM 20755</strain>
    </source>
</reference>